<accession>A0A7I8K4B3</accession>
<gene>
    <name evidence="1" type="ORF">SI8410_02002726</name>
</gene>
<proteinExistence type="predicted"/>
<protein>
    <submittedName>
        <fullName evidence="1">Uncharacterized protein</fullName>
    </submittedName>
</protein>
<organism evidence="1 2">
    <name type="scientific">Spirodela intermedia</name>
    <name type="common">Intermediate duckweed</name>
    <dbReference type="NCBI Taxonomy" id="51605"/>
    <lineage>
        <taxon>Eukaryota</taxon>
        <taxon>Viridiplantae</taxon>
        <taxon>Streptophyta</taxon>
        <taxon>Embryophyta</taxon>
        <taxon>Tracheophyta</taxon>
        <taxon>Spermatophyta</taxon>
        <taxon>Magnoliopsida</taxon>
        <taxon>Liliopsida</taxon>
        <taxon>Araceae</taxon>
        <taxon>Lemnoideae</taxon>
        <taxon>Spirodela</taxon>
    </lineage>
</organism>
<dbReference type="EMBL" id="LR746265">
    <property type="protein sequence ID" value="CAA7391425.1"/>
    <property type="molecule type" value="Genomic_DNA"/>
</dbReference>
<sequence length="72" mass="8079">MAYQLGQLDRRNGWRKGGFPIRGGKVDVGDYQEVGGIARASSEKLKSYTIQSSKIKLKKILFCPLSYNRSRG</sequence>
<keyword evidence="2" id="KW-1185">Reference proteome</keyword>
<name>A0A7I8K4B3_SPIIN</name>
<reference evidence="1" key="1">
    <citation type="submission" date="2020-02" db="EMBL/GenBank/DDBJ databases">
        <authorList>
            <person name="Scholz U."/>
            <person name="Mascher M."/>
            <person name="Fiebig A."/>
        </authorList>
    </citation>
    <scope>NUCLEOTIDE SEQUENCE</scope>
</reference>
<dbReference type="Proteomes" id="UP000663760">
    <property type="component" value="Chromosome 2"/>
</dbReference>
<evidence type="ECO:0000313" key="1">
    <source>
        <dbReference type="EMBL" id="CAA7391425.1"/>
    </source>
</evidence>
<dbReference type="AlphaFoldDB" id="A0A7I8K4B3"/>
<evidence type="ECO:0000313" key="2">
    <source>
        <dbReference type="Proteomes" id="UP000663760"/>
    </source>
</evidence>